<dbReference type="OrthoDB" id="5723at2759"/>
<dbReference type="GO" id="GO:0042276">
    <property type="term" value="P:error-prone translesion synthesis"/>
    <property type="evidence" value="ECO:0007669"/>
    <property type="project" value="TreeGrafter"/>
</dbReference>
<dbReference type="GO" id="GO:0005634">
    <property type="term" value="C:nucleus"/>
    <property type="evidence" value="ECO:0007669"/>
    <property type="project" value="UniProtKB-SubCell"/>
</dbReference>
<feature type="region of interest" description="Disordered" evidence="11">
    <location>
        <begin position="609"/>
        <end position="634"/>
    </location>
</feature>
<dbReference type="Proteomes" id="UP000092321">
    <property type="component" value="Unassembled WGS sequence"/>
</dbReference>
<reference evidence="16" key="1">
    <citation type="journal article" date="2016" name="Proc. Natl. Acad. Sci. U.S.A.">
        <title>Comparative genomics of biotechnologically important yeasts.</title>
        <authorList>
            <person name="Riley R."/>
            <person name="Haridas S."/>
            <person name="Wolfe K.H."/>
            <person name="Lopes M.R."/>
            <person name="Hittinger C.T."/>
            <person name="Goeker M."/>
            <person name="Salamov A.A."/>
            <person name="Wisecaver J.H."/>
            <person name="Long T.M."/>
            <person name="Calvey C.H."/>
            <person name="Aerts A.L."/>
            <person name="Barry K.W."/>
            <person name="Choi C."/>
            <person name="Clum A."/>
            <person name="Coughlan A.Y."/>
            <person name="Deshpande S."/>
            <person name="Douglass A.P."/>
            <person name="Hanson S.J."/>
            <person name="Klenk H.-P."/>
            <person name="LaButti K.M."/>
            <person name="Lapidus A."/>
            <person name="Lindquist E.A."/>
            <person name="Lipzen A.M."/>
            <person name="Meier-Kolthoff J.P."/>
            <person name="Ohm R.A."/>
            <person name="Otillar R.P."/>
            <person name="Pangilinan J.L."/>
            <person name="Peng Y."/>
            <person name="Rokas A."/>
            <person name="Rosa C.A."/>
            <person name="Scheuner C."/>
            <person name="Sibirny A.A."/>
            <person name="Slot J.C."/>
            <person name="Stielow J.B."/>
            <person name="Sun H."/>
            <person name="Kurtzman C.P."/>
            <person name="Blackwell M."/>
            <person name="Grigoriev I.V."/>
            <person name="Jeffries T.W."/>
        </authorList>
    </citation>
    <scope>NUCLEOTIDE SEQUENCE [LARGE SCALE GENOMIC DNA]</scope>
    <source>
        <strain evidence="16">NRRL Y-1626</strain>
    </source>
</reference>
<comment type="subcellular location">
    <subcellularLocation>
        <location evidence="1">Nucleus</location>
    </subcellularLocation>
</comment>
<dbReference type="PANTHER" id="PTHR45873:SF1">
    <property type="entry name" value="DNA POLYMERASE ETA"/>
    <property type="match status" value="1"/>
</dbReference>
<feature type="compositionally biased region" description="Basic and acidic residues" evidence="11">
    <location>
        <begin position="609"/>
        <end position="619"/>
    </location>
</feature>
<name>A0A1B7TIU1_9ASCO</name>
<dbReference type="PROSITE" id="PS50173">
    <property type="entry name" value="UMUC"/>
    <property type="match status" value="1"/>
</dbReference>
<evidence type="ECO:0000256" key="6">
    <source>
        <dbReference type="ARBA" id="ARBA00022833"/>
    </source>
</evidence>
<protein>
    <recommendedName>
        <fullName evidence="9">DNA polymerase eta</fullName>
    </recommendedName>
</protein>
<dbReference type="SUPFAM" id="SSF56672">
    <property type="entry name" value="DNA/RNA polymerases"/>
    <property type="match status" value="1"/>
</dbReference>
<accession>A0A1B7TIU1</accession>
<evidence type="ECO:0000256" key="2">
    <source>
        <dbReference type="ARBA" id="ARBA00022679"/>
    </source>
</evidence>
<evidence type="ECO:0000256" key="1">
    <source>
        <dbReference type="ARBA" id="ARBA00004123"/>
    </source>
</evidence>
<dbReference type="PANTHER" id="PTHR45873">
    <property type="entry name" value="DNA POLYMERASE ETA"/>
    <property type="match status" value="1"/>
</dbReference>
<dbReference type="GO" id="GO:0007064">
    <property type="term" value="P:mitotic sister chromatid cohesion"/>
    <property type="evidence" value="ECO:0007669"/>
    <property type="project" value="UniProtKB-ARBA"/>
</dbReference>
<feature type="domain" description="C2H2-type" evidence="12">
    <location>
        <begin position="555"/>
        <end position="577"/>
    </location>
</feature>
<dbReference type="InterPro" id="IPR041298">
    <property type="entry name" value="UBZ3"/>
</dbReference>
<evidence type="ECO:0000259" key="14">
    <source>
        <dbReference type="PROSITE" id="PS51907"/>
    </source>
</evidence>
<dbReference type="GO" id="GO:0035861">
    <property type="term" value="C:site of double-strand break"/>
    <property type="evidence" value="ECO:0007669"/>
    <property type="project" value="TreeGrafter"/>
</dbReference>
<dbReference type="Gene3D" id="1.10.150.20">
    <property type="entry name" value="5' to 3' exonuclease, C-terminal subdomain"/>
    <property type="match status" value="1"/>
</dbReference>
<dbReference type="AlphaFoldDB" id="A0A1B7TIU1"/>
<dbReference type="InterPro" id="IPR013087">
    <property type="entry name" value="Znf_C2H2_type"/>
</dbReference>
<gene>
    <name evidence="15" type="ORF">HANVADRAFT_21237</name>
</gene>
<dbReference type="EMBL" id="LXPE01000003">
    <property type="protein sequence ID" value="OBA28646.1"/>
    <property type="molecule type" value="Genomic_DNA"/>
</dbReference>
<keyword evidence="7" id="KW-0234">DNA repair</keyword>
<keyword evidence="2" id="KW-0808">Transferase</keyword>
<dbReference type="GO" id="GO:0070987">
    <property type="term" value="P:error-free translesion synthesis"/>
    <property type="evidence" value="ECO:0007669"/>
    <property type="project" value="UniProtKB-ARBA"/>
</dbReference>
<dbReference type="InterPro" id="IPR043502">
    <property type="entry name" value="DNA/RNA_pol_sf"/>
</dbReference>
<dbReference type="Pfam" id="PF18439">
    <property type="entry name" value="zf_UBZ"/>
    <property type="match status" value="1"/>
</dbReference>
<dbReference type="Gene3D" id="3.40.1170.60">
    <property type="match status" value="1"/>
</dbReference>
<evidence type="ECO:0000256" key="5">
    <source>
        <dbReference type="ARBA" id="ARBA00022771"/>
    </source>
</evidence>
<evidence type="ECO:0000256" key="9">
    <source>
        <dbReference type="ARBA" id="ARBA00044975"/>
    </source>
</evidence>
<keyword evidence="3" id="KW-0479">Metal-binding</keyword>
<dbReference type="PROSITE" id="PS00028">
    <property type="entry name" value="ZINC_FINGER_C2H2_1"/>
    <property type="match status" value="1"/>
</dbReference>
<keyword evidence="5 10" id="KW-0863">Zinc-finger</keyword>
<feature type="domain" description="UBZ3-type" evidence="14">
    <location>
        <begin position="550"/>
        <end position="585"/>
    </location>
</feature>
<evidence type="ECO:0000256" key="11">
    <source>
        <dbReference type="SAM" id="MobiDB-lite"/>
    </source>
</evidence>
<evidence type="ECO:0000256" key="4">
    <source>
        <dbReference type="ARBA" id="ARBA00022763"/>
    </source>
</evidence>
<keyword evidence="8" id="KW-0539">Nucleus</keyword>
<dbReference type="Pfam" id="PF11799">
    <property type="entry name" value="IMS_C"/>
    <property type="match status" value="1"/>
</dbReference>
<dbReference type="PROSITE" id="PS51907">
    <property type="entry name" value="ZF_UBZ3"/>
    <property type="match status" value="1"/>
</dbReference>
<dbReference type="GO" id="GO:0005657">
    <property type="term" value="C:replication fork"/>
    <property type="evidence" value="ECO:0007669"/>
    <property type="project" value="UniProtKB-ARBA"/>
</dbReference>
<evidence type="ECO:0000259" key="12">
    <source>
        <dbReference type="PROSITE" id="PS50157"/>
    </source>
</evidence>
<sequence length="634" mass="73135">MSKFTWRDLLQLNDKEKAWNSKLSCIGHIDMNAFFAQVDQVRYGLSTTDPVVSVQWSSIIAVSYEARKYGISRMDTLESARTKCASLVPVHTATFKKGNRNWISTPLGEFPTPFDHKVSLDPYRREGRKVLQILQKNCDLVQKASVDEAFLDLGRLIFNLLINEKTNNLLNDEQLSSLNELREIYNSGDNSMDNFLPNIPSFSHSIFPPIGNIIKQNDNDELIYEDWDDLVIALGSILTNMIRNTIYKETKFFTSCGVSSTKSLSKIASDFKKPDTQTIIFNKFINKFLDNGSFELTDFWTLGGNKGKEVMDILECPKFDKQSIKYIREKWPELIFLQTEMKERYTDLTIFQKFTFPLKDCDAMSLKIYQLVRGNWKEPVNSKPLVKSMMANKNMRGDSCKDFADCMSWLQVFAGELELRIHDLQEETKKLLIPKTISVSIRSDNRSSIHSKSGPFVIGNASITRDEFFQLILDSAKPLIKELDLVYKDTVYPLTGLSLGLSNFEIIGKGSTIIDMFKKPKKVRTEEFEEIKLEPVEEKQNNKKRKTFFDNNESKICNRCGEKFNDERQLLEHKDYHYALDLSIGINGIKEHKDLVNMDNLDLMTRRRLNEKGNDESKSNTKNKTITEFFTPKK</sequence>
<dbReference type="PROSITE" id="PS50157">
    <property type="entry name" value="ZINC_FINGER_C2H2_2"/>
    <property type="match status" value="1"/>
</dbReference>
<dbReference type="GO" id="GO:0003887">
    <property type="term" value="F:DNA-directed DNA polymerase activity"/>
    <property type="evidence" value="ECO:0007669"/>
    <property type="project" value="TreeGrafter"/>
</dbReference>
<dbReference type="GO" id="GO:0008270">
    <property type="term" value="F:zinc ion binding"/>
    <property type="evidence" value="ECO:0007669"/>
    <property type="project" value="UniProtKB-KW"/>
</dbReference>
<keyword evidence="16" id="KW-1185">Reference proteome</keyword>
<evidence type="ECO:0000256" key="10">
    <source>
        <dbReference type="PROSITE-ProRule" id="PRU00042"/>
    </source>
</evidence>
<proteinExistence type="predicted"/>
<comment type="caution">
    <text evidence="15">The sequence shown here is derived from an EMBL/GenBank/DDBJ whole genome shotgun (WGS) entry which is preliminary data.</text>
</comment>
<evidence type="ECO:0000256" key="3">
    <source>
        <dbReference type="ARBA" id="ARBA00022723"/>
    </source>
</evidence>
<dbReference type="InterPro" id="IPR036775">
    <property type="entry name" value="DNA_pol_Y-fam_lit_finger_sf"/>
</dbReference>
<evidence type="ECO:0000313" key="16">
    <source>
        <dbReference type="Proteomes" id="UP000092321"/>
    </source>
</evidence>
<evidence type="ECO:0000313" key="15">
    <source>
        <dbReference type="EMBL" id="OBA28646.1"/>
    </source>
</evidence>
<evidence type="ECO:0000256" key="8">
    <source>
        <dbReference type="ARBA" id="ARBA00023242"/>
    </source>
</evidence>
<dbReference type="InterPro" id="IPR043128">
    <property type="entry name" value="Rev_trsase/Diguanyl_cyclase"/>
</dbReference>
<evidence type="ECO:0000259" key="13">
    <source>
        <dbReference type="PROSITE" id="PS50173"/>
    </source>
</evidence>
<dbReference type="PIRSF" id="PIRSF036603">
    <property type="entry name" value="DPol_eta"/>
    <property type="match status" value="1"/>
</dbReference>
<dbReference type="InterPro" id="IPR001126">
    <property type="entry name" value="UmuC"/>
</dbReference>
<feature type="domain" description="UmuC" evidence="13">
    <location>
        <begin position="26"/>
        <end position="303"/>
    </location>
</feature>
<dbReference type="Pfam" id="PF00817">
    <property type="entry name" value="IMS"/>
    <property type="match status" value="1"/>
</dbReference>
<dbReference type="GO" id="GO:0003684">
    <property type="term" value="F:damaged DNA binding"/>
    <property type="evidence" value="ECO:0007669"/>
    <property type="project" value="InterPro"/>
</dbReference>
<dbReference type="Gene3D" id="3.30.1490.100">
    <property type="entry name" value="DNA polymerase, Y-family, little finger domain"/>
    <property type="match status" value="1"/>
</dbReference>
<keyword evidence="4" id="KW-0227">DNA damage</keyword>
<evidence type="ECO:0000256" key="7">
    <source>
        <dbReference type="ARBA" id="ARBA00023204"/>
    </source>
</evidence>
<dbReference type="GO" id="GO:0009314">
    <property type="term" value="P:response to radiation"/>
    <property type="evidence" value="ECO:0007669"/>
    <property type="project" value="TreeGrafter"/>
</dbReference>
<organism evidence="15 16">
    <name type="scientific">Hanseniaspora valbyensis NRRL Y-1626</name>
    <dbReference type="NCBI Taxonomy" id="766949"/>
    <lineage>
        <taxon>Eukaryota</taxon>
        <taxon>Fungi</taxon>
        <taxon>Dikarya</taxon>
        <taxon>Ascomycota</taxon>
        <taxon>Saccharomycotina</taxon>
        <taxon>Saccharomycetes</taxon>
        <taxon>Saccharomycodales</taxon>
        <taxon>Saccharomycodaceae</taxon>
        <taxon>Hanseniaspora</taxon>
    </lineage>
</organism>
<dbReference type="FunFam" id="3.40.1170.60:FF:000008">
    <property type="entry name" value="DNA polymerase eta subunit"/>
    <property type="match status" value="1"/>
</dbReference>
<dbReference type="GO" id="GO:0006281">
    <property type="term" value="P:DNA repair"/>
    <property type="evidence" value="ECO:0007669"/>
    <property type="project" value="UniProtKB-KW"/>
</dbReference>
<dbReference type="SUPFAM" id="SSF100879">
    <property type="entry name" value="Lesion bypass DNA polymerase (Y-family), little finger domain"/>
    <property type="match status" value="1"/>
</dbReference>
<dbReference type="Gene3D" id="3.30.70.270">
    <property type="match status" value="1"/>
</dbReference>
<keyword evidence="6" id="KW-0862">Zinc</keyword>
<dbReference type="InterPro" id="IPR052230">
    <property type="entry name" value="DNA_polymerase_eta"/>
</dbReference>
<dbReference type="InterPro" id="IPR017961">
    <property type="entry name" value="DNA_pol_Y-fam_little_finger"/>
</dbReference>